<dbReference type="SUPFAM" id="SSF53067">
    <property type="entry name" value="Actin-like ATPase domain"/>
    <property type="match status" value="1"/>
</dbReference>
<accession>X1C6T3</accession>
<reference evidence="1" key="1">
    <citation type="journal article" date="2014" name="Front. Microbiol.">
        <title>High frequency of phylogenetically diverse reductive dehalogenase-homologous genes in deep subseafloor sedimentary metagenomes.</title>
        <authorList>
            <person name="Kawai M."/>
            <person name="Futagami T."/>
            <person name="Toyoda A."/>
            <person name="Takaki Y."/>
            <person name="Nishi S."/>
            <person name="Hori S."/>
            <person name="Arai W."/>
            <person name="Tsubouchi T."/>
            <person name="Morono Y."/>
            <person name="Uchiyama I."/>
            <person name="Ito T."/>
            <person name="Fujiyama A."/>
            <person name="Inagaki F."/>
            <person name="Takami H."/>
        </authorList>
    </citation>
    <scope>NUCLEOTIDE SEQUENCE</scope>
    <source>
        <strain evidence="1">Expedition CK06-06</strain>
    </source>
</reference>
<dbReference type="AlphaFoldDB" id="X1C6T3"/>
<sequence length="48" mass="5271">EGSGYEVGIKALRALMKAYDGRGESTLLSKTILEDLNIKNVSELMGLW</sequence>
<dbReference type="PANTHER" id="PTHR43190">
    <property type="entry name" value="N-ACETYL-D-GLUCOSAMINE KINASE"/>
    <property type="match status" value="1"/>
</dbReference>
<protein>
    <submittedName>
        <fullName evidence="1">Uncharacterized protein</fullName>
    </submittedName>
</protein>
<comment type="caution">
    <text evidence="1">The sequence shown here is derived from an EMBL/GenBank/DDBJ whole genome shotgun (WGS) entry which is preliminary data.</text>
</comment>
<gene>
    <name evidence="1" type="ORF">S01H4_47927</name>
</gene>
<proteinExistence type="predicted"/>
<dbReference type="EMBL" id="BART01026962">
    <property type="protein sequence ID" value="GAH03087.1"/>
    <property type="molecule type" value="Genomic_DNA"/>
</dbReference>
<organism evidence="1">
    <name type="scientific">marine sediment metagenome</name>
    <dbReference type="NCBI Taxonomy" id="412755"/>
    <lineage>
        <taxon>unclassified sequences</taxon>
        <taxon>metagenomes</taxon>
        <taxon>ecological metagenomes</taxon>
    </lineage>
</organism>
<dbReference type="InterPro" id="IPR052519">
    <property type="entry name" value="Euk-type_GlcNAc_Kinase"/>
</dbReference>
<feature type="non-terminal residue" evidence="1">
    <location>
        <position position="1"/>
    </location>
</feature>
<dbReference type="PANTHER" id="PTHR43190:SF3">
    <property type="entry name" value="N-ACETYL-D-GLUCOSAMINE KINASE"/>
    <property type="match status" value="1"/>
</dbReference>
<dbReference type="InterPro" id="IPR043129">
    <property type="entry name" value="ATPase_NBD"/>
</dbReference>
<evidence type="ECO:0000313" key="1">
    <source>
        <dbReference type="EMBL" id="GAH03087.1"/>
    </source>
</evidence>
<dbReference type="Gene3D" id="3.30.420.40">
    <property type="match status" value="1"/>
</dbReference>
<name>X1C6T3_9ZZZZ</name>